<dbReference type="PIRSF" id="PIRSF000524">
    <property type="entry name" value="SPT"/>
    <property type="match status" value="1"/>
</dbReference>
<evidence type="ECO:0000313" key="12">
    <source>
        <dbReference type="Proteomes" id="UP000187485"/>
    </source>
</evidence>
<evidence type="ECO:0000256" key="3">
    <source>
        <dbReference type="ARBA" id="ARBA00022576"/>
    </source>
</evidence>
<dbReference type="EMBL" id="BDJK01000009">
    <property type="protein sequence ID" value="GAV22105.1"/>
    <property type="molecule type" value="Genomic_DNA"/>
</dbReference>
<dbReference type="PANTHER" id="PTHR21152:SF40">
    <property type="entry name" value="ALANINE--GLYOXYLATE AMINOTRANSFERASE"/>
    <property type="match status" value="1"/>
</dbReference>
<name>A0A1L8CT39_9THEO</name>
<dbReference type="STRING" id="870242.cpu_06150"/>
<comment type="similarity">
    <text evidence="2 8">Belongs to the class-V pyridoxal-phosphate-dependent aminotransferase family.</text>
</comment>
<evidence type="ECO:0000256" key="9">
    <source>
        <dbReference type="RuleBase" id="RU004504"/>
    </source>
</evidence>
<comment type="caution">
    <text evidence="11">The sequence shown here is derived from an EMBL/GenBank/DDBJ whole genome shotgun (WGS) entry which is preliminary data.</text>
</comment>
<dbReference type="InterPro" id="IPR015422">
    <property type="entry name" value="PyrdxlP-dep_Trfase_small"/>
</dbReference>
<accession>A0A1L8CT39</accession>
<dbReference type="InterPro" id="IPR020578">
    <property type="entry name" value="Aminotrans_V_PyrdxlP_BS"/>
</dbReference>
<dbReference type="CDD" id="cd06451">
    <property type="entry name" value="AGAT_like"/>
    <property type="match status" value="1"/>
</dbReference>
<keyword evidence="4" id="KW-0808">Transferase</keyword>
<dbReference type="FunFam" id="3.90.1150.10:FF:000031">
    <property type="entry name" value="Serine--glyoxylate aminotransferase"/>
    <property type="match status" value="1"/>
</dbReference>
<evidence type="ECO:0000256" key="7">
    <source>
        <dbReference type="PIRSR" id="PIRSR000524-50"/>
    </source>
</evidence>
<dbReference type="Gene3D" id="3.90.1150.10">
    <property type="entry name" value="Aspartate Aminotransferase, domain 1"/>
    <property type="match status" value="1"/>
</dbReference>
<comment type="cofactor">
    <cofactor evidence="1 7 9">
        <name>pyridoxal 5'-phosphate</name>
        <dbReference type="ChEBI" id="CHEBI:597326"/>
    </cofactor>
</comment>
<feature type="domain" description="Aminotransferase class V" evidence="10">
    <location>
        <begin position="5"/>
        <end position="325"/>
    </location>
</feature>
<gene>
    <name evidence="11" type="ORF">cpu_06150</name>
</gene>
<sequence length="382" mass="41221">MQKKYLMIPGPTPIPPEVTLAMSRPMIGHRSGDFAKLHERVVAKLKQVFKTQNDIYILTNSGTGGMEMAVANIVNPGDEVLALSTGNFGERFAKIAKEYGAKVDLVDFGWGSAVDLKVVEEKLRQNPNYKAVLATHNETSTGVKNDIAGIAALTKNHRAVLIVDAVSSLGGMEFDTDGWGVDVVVTGSQKALMLPPGLAFISFSQKALEAAQDNKNPKFYFSLPAAKKALAEWNTAYTPAVSLFFGLEAALDLILEEGLDKVIKRHKLLARACREGVKALGLKLFPAEENASDTVTAVAGDNRYDPEQLRKVLRTKYGVTFAGGQKDLKGKIFRIGHMGYVDKLDIITALGALEMALLEIGYPVELGAGVKKAMEVITGGEV</sequence>
<keyword evidence="12" id="KW-1185">Reference proteome</keyword>
<evidence type="ECO:0000256" key="6">
    <source>
        <dbReference type="PIRSR" id="PIRSR000524-1"/>
    </source>
</evidence>
<dbReference type="PROSITE" id="PS00595">
    <property type="entry name" value="AA_TRANSFER_CLASS_5"/>
    <property type="match status" value="1"/>
</dbReference>
<dbReference type="Gene3D" id="3.40.640.10">
    <property type="entry name" value="Type I PLP-dependent aspartate aminotransferase-like (Major domain)"/>
    <property type="match status" value="1"/>
</dbReference>
<evidence type="ECO:0000256" key="1">
    <source>
        <dbReference type="ARBA" id="ARBA00001933"/>
    </source>
</evidence>
<reference evidence="12" key="1">
    <citation type="submission" date="2016-12" db="EMBL/GenBank/DDBJ databases">
        <title>Draft Genome Sequences od Carboxydothermus pertinax and islandicus, Hydrogenogenic Carboxydotrophic Bacteria.</title>
        <authorList>
            <person name="Fukuyama Y."/>
            <person name="Ohmae K."/>
            <person name="Yoneda Y."/>
            <person name="Yoshida T."/>
            <person name="Sako Y."/>
        </authorList>
    </citation>
    <scope>NUCLEOTIDE SEQUENCE [LARGE SCALE GENOMIC DNA]</scope>
    <source>
        <strain evidence="12">Ug1</strain>
    </source>
</reference>
<dbReference type="GO" id="GO:0008453">
    <property type="term" value="F:alanine-glyoxylate transaminase activity"/>
    <property type="evidence" value="ECO:0007669"/>
    <property type="project" value="TreeGrafter"/>
</dbReference>
<evidence type="ECO:0000256" key="8">
    <source>
        <dbReference type="RuleBase" id="RU004075"/>
    </source>
</evidence>
<feature type="modified residue" description="N6-(pyridoxal phosphate)lysine" evidence="7">
    <location>
        <position position="190"/>
    </location>
</feature>
<evidence type="ECO:0000256" key="5">
    <source>
        <dbReference type="ARBA" id="ARBA00022898"/>
    </source>
</evidence>
<dbReference type="OrthoDB" id="389074at2"/>
<dbReference type="Pfam" id="PF00266">
    <property type="entry name" value="Aminotran_5"/>
    <property type="match status" value="1"/>
</dbReference>
<evidence type="ECO:0000256" key="4">
    <source>
        <dbReference type="ARBA" id="ARBA00022679"/>
    </source>
</evidence>
<feature type="binding site" evidence="6">
    <location>
        <position position="334"/>
    </location>
    <ligand>
        <name>substrate</name>
    </ligand>
</feature>
<evidence type="ECO:0000259" key="10">
    <source>
        <dbReference type="Pfam" id="PF00266"/>
    </source>
</evidence>
<keyword evidence="5 7" id="KW-0663">Pyridoxal phosphate</keyword>
<proteinExistence type="inferred from homology"/>
<dbReference type="PANTHER" id="PTHR21152">
    <property type="entry name" value="AMINOTRANSFERASE CLASS V"/>
    <property type="match status" value="1"/>
</dbReference>
<dbReference type="InterPro" id="IPR015424">
    <property type="entry name" value="PyrdxlP-dep_Trfase"/>
</dbReference>
<evidence type="ECO:0000313" key="11">
    <source>
        <dbReference type="EMBL" id="GAV22105.1"/>
    </source>
</evidence>
<keyword evidence="3" id="KW-0032">Aminotransferase</keyword>
<dbReference type="GO" id="GO:0019265">
    <property type="term" value="P:glycine biosynthetic process, by transamination of glyoxylate"/>
    <property type="evidence" value="ECO:0007669"/>
    <property type="project" value="TreeGrafter"/>
</dbReference>
<organism evidence="11 12">
    <name type="scientific">Carboxydothermus pertinax</name>
    <dbReference type="NCBI Taxonomy" id="870242"/>
    <lineage>
        <taxon>Bacteria</taxon>
        <taxon>Bacillati</taxon>
        <taxon>Bacillota</taxon>
        <taxon>Clostridia</taxon>
        <taxon>Thermoanaerobacterales</taxon>
        <taxon>Thermoanaerobacteraceae</taxon>
        <taxon>Carboxydothermus</taxon>
    </lineage>
</organism>
<dbReference type="InterPro" id="IPR024169">
    <property type="entry name" value="SP_NH2Trfase/AEP_transaminase"/>
</dbReference>
<dbReference type="InterPro" id="IPR015421">
    <property type="entry name" value="PyrdxlP-dep_Trfase_major"/>
</dbReference>
<dbReference type="SUPFAM" id="SSF53383">
    <property type="entry name" value="PLP-dependent transferases"/>
    <property type="match status" value="1"/>
</dbReference>
<dbReference type="RefSeq" id="WP_075858557.1">
    <property type="nucleotide sequence ID" value="NZ_BDJK01000009.1"/>
</dbReference>
<evidence type="ECO:0000256" key="2">
    <source>
        <dbReference type="ARBA" id="ARBA00009236"/>
    </source>
</evidence>
<dbReference type="AlphaFoldDB" id="A0A1L8CT39"/>
<dbReference type="GO" id="GO:0004760">
    <property type="term" value="F:L-serine-pyruvate transaminase activity"/>
    <property type="evidence" value="ECO:0007669"/>
    <property type="project" value="TreeGrafter"/>
</dbReference>
<dbReference type="FunFam" id="3.40.640.10:FF:000027">
    <property type="entry name" value="Serine--pyruvate aminotransferase, mitochondrial"/>
    <property type="match status" value="1"/>
</dbReference>
<protein>
    <submittedName>
        <fullName evidence="11">Soluble hydrogenase, 42 kDa subunit</fullName>
    </submittedName>
</protein>
<dbReference type="InterPro" id="IPR000192">
    <property type="entry name" value="Aminotrans_V_dom"/>
</dbReference>
<dbReference type="Proteomes" id="UP000187485">
    <property type="component" value="Unassembled WGS sequence"/>
</dbReference>